<keyword evidence="6" id="KW-1185">Reference proteome</keyword>
<accession>A0A8C4ZHL8</accession>
<dbReference type="InterPro" id="IPR039729">
    <property type="entry name" value="DFF40"/>
</dbReference>
<feature type="region of interest" description="Disordered" evidence="3">
    <location>
        <begin position="324"/>
        <end position="346"/>
    </location>
</feature>
<evidence type="ECO:0000313" key="6">
    <source>
        <dbReference type="Proteomes" id="UP000694546"/>
    </source>
</evidence>
<gene>
    <name evidence="5" type="primary">dffb</name>
</gene>
<dbReference type="Gene3D" id="3.10.20.10">
    <property type="match status" value="1"/>
</dbReference>
<dbReference type="Proteomes" id="UP000694546">
    <property type="component" value="Chromosome 1"/>
</dbReference>
<dbReference type="Pfam" id="PF09230">
    <property type="entry name" value="DFF40"/>
    <property type="match status" value="1"/>
</dbReference>
<organism evidence="5 6">
    <name type="scientific">Gadus morhua</name>
    <name type="common">Atlantic cod</name>
    <dbReference type="NCBI Taxonomy" id="8049"/>
    <lineage>
        <taxon>Eukaryota</taxon>
        <taxon>Metazoa</taxon>
        <taxon>Chordata</taxon>
        <taxon>Craniata</taxon>
        <taxon>Vertebrata</taxon>
        <taxon>Euteleostomi</taxon>
        <taxon>Actinopterygii</taxon>
        <taxon>Neopterygii</taxon>
        <taxon>Teleostei</taxon>
        <taxon>Neoteleostei</taxon>
        <taxon>Acanthomorphata</taxon>
        <taxon>Zeiogadaria</taxon>
        <taxon>Gadariae</taxon>
        <taxon>Gadiformes</taxon>
        <taxon>Gadoidei</taxon>
        <taxon>Gadidae</taxon>
        <taxon>Gadus</taxon>
    </lineage>
</organism>
<dbReference type="AlphaFoldDB" id="A0A8C4ZHL8"/>
<reference evidence="5" key="2">
    <citation type="submission" date="2025-08" db="UniProtKB">
        <authorList>
            <consortium name="Ensembl"/>
        </authorList>
    </citation>
    <scope>IDENTIFICATION</scope>
</reference>
<dbReference type="InterPro" id="IPR044925">
    <property type="entry name" value="His-Me_finger_sf"/>
</dbReference>
<dbReference type="GO" id="GO:0004520">
    <property type="term" value="F:DNA endonuclease activity"/>
    <property type="evidence" value="ECO:0007669"/>
    <property type="project" value="InterPro"/>
</dbReference>
<protein>
    <submittedName>
        <fullName evidence="5">DNA fragmentation factor, beta polypeptide (caspase-activated DNase)</fullName>
    </submittedName>
</protein>
<dbReference type="GeneID" id="115542317"/>
<dbReference type="GeneTree" id="ENSGT00390000014490"/>
<evidence type="ECO:0000313" key="5">
    <source>
        <dbReference type="Ensembl" id="ENSGMOP00000014184.2"/>
    </source>
</evidence>
<dbReference type="GO" id="GO:0006309">
    <property type="term" value="P:apoptotic DNA fragmentation"/>
    <property type="evidence" value="ECO:0007669"/>
    <property type="project" value="InterPro"/>
</dbReference>
<evidence type="ECO:0000256" key="1">
    <source>
        <dbReference type="ARBA" id="ARBA00022703"/>
    </source>
</evidence>
<dbReference type="Gene3D" id="6.10.140.170">
    <property type="match status" value="1"/>
</dbReference>
<sequence length="346" mass="39907">MCALESTKSVKLRSFGETNKYGVAAKDLKELLKKGCKLLKKPMNCARVCTYDDGTELTEEYFKTLPRNVELVLLSGDEAWNGFMDEIAGLLSKDRTSSQLLEAARHFRSDDRSAKRRKLLADSLVGLEDHSEMETREDDQEWFEGLLPRFKTKSAYMKSNCERRIRGYMTELEVAKISSQSPRVKEEFAKTARGITDLLKADRYNGHYFDRSEVEEKNRLCTAQGWFTCQGAFDQDLCKSLHSINPYGNKESRINFGTWNLDHRIEKKRTVIPALVDAVQNHQSSAINLTYFYRLLFTTDNLRLVHFVCHKKVPHLLQCDSKKMYKRATKTPKPKTPGKGKRPRIK</sequence>
<dbReference type="PANTHER" id="PTHR13067:SF2">
    <property type="entry name" value="CASPASE-ACTIVATED DNASE"/>
    <property type="match status" value="1"/>
</dbReference>
<dbReference type="PROSITE" id="PS51135">
    <property type="entry name" value="CIDE_N"/>
    <property type="match status" value="1"/>
</dbReference>
<dbReference type="OMA" id="KAEHVEW"/>
<keyword evidence="1 2" id="KW-0053">Apoptosis</keyword>
<dbReference type="PANTHER" id="PTHR13067">
    <property type="entry name" value="CASPASE-ACTIVATED DNASE"/>
    <property type="match status" value="1"/>
</dbReference>
<dbReference type="GO" id="GO:0005737">
    <property type="term" value="C:cytoplasm"/>
    <property type="evidence" value="ECO:0007669"/>
    <property type="project" value="UniProtKB-SubCell"/>
</dbReference>
<evidence type="ECO:0000256" key="2">
    <source>
        <dbReference type="PROSITE-ProRule" id="PRU00447"/>
    </source>
</evidence>
<reference evidence="5" key="1">
    <citation type="submission" date="2019-07" db="EMBL/GenBank/DDBJ databases">
        <authorList>
            <consortium name="Wellcome Sanger Institute Data Sharing"/>
        </authorList>
    </citation>
    <scope>NUCLEOTIDE SEQUENCE [LARGE SCALE GENOMIC DNA]</scope>
</reference>
<dbReference type="RefSeq" id="XP_030210427.1">
    <property type="nucleotide sequence ID" value="XM_030354567.1"/>
</dbReference>
<evidence type="ECO:0000259" key="4">
    <source>
        <dbReference type="PROSITE" id="PS51135"/>
    </source>
</evidence>
<feature type="domain" description="CIDE-N" evidence="4">
    <location>
        <begin position="6"/>
        <end position="82"/>
    </location>
</feature>
<dbReference type="InterPro" id="IPR015311">
    <property type="entry name" value="DFF40_C"/>
</dbReference>
<dbReference type="SMART" id="SM00266">
    <property type="entry name" value="CAD"/>
    <property type="match status" value="1"/>
</dbReference>
<dbReference type="Ensembl" id="ENSGMOT00000014549.2">
    <property type="protein sequence ID" value="ENSGMOP00000014184.2"/>
    <property type="gene ID" value="ENSGMOG00000013261.2"/>
</dbReference>
<dbReference type="SUPFAM" id="SSF54060">
    <property type="entry name" value="His-Me finger endonucleases"/>
    <property type="match status" value="1"/>
</dbReference>
<dbReference type="OrthoDB" id="9943677at2759"/>
<dbReference type="GO" id="GO:0016787">
    <property type="term" value="F:hydrolase activity"/>
    <property type="evidence" value="ECO:0007669"/>
    <property type="project" value="UniProtKB-KW"/>
</dbReference>
<name>A0A8C4ZHL8_GADMO</name>
<dbReference type="InterPro" id="IPR003508">
    <property type="entry name" value="CIDE-N_dom"/>
</dbReference>
<evidence type="ECO:0000256" key="3">
    <source>
        <dbReference type="SAM" id="MobiDB-lite"/>
    </source>
</evidence>
<dbReference type="GO" id="GO:0005634">
    <property type="term" value="C:nucleus"/>
    <property type="evidence" value="ECO:0007669"/>
    <property type="project" value="UniProtKB-SubCell"/>
</dbReference>
<proteinExistence type="predicted"/>
<dbReference type="Pfam" id="PF02017">
    <property type="entry name" value="CIDE-N"/>
    <property type="match status" value="1"/>
</dbReference>
<reference evidence="5" key="3">
    <citation type="submission" date="2025-09" db="UniProtKB">
        <authorList>
            <consortium name="Ensembl"/>
        </authorList>
    </citation>
    <scope>IDENTIFICATION</scope>
</reference>
<dbReference type="SUPFAM" id="SSF54277">
    <property type="entry name" value="CAD &amp; PB1 domains"/>
    <property type="match status" value="1"/>
</dbReference>